<dbReference type="EMBL" id="APCN01001081">
    <property type="status" value="NOT_ANNOTATED_CDS"/>
    <property type="molecule type" value="Genomic_DNA"/>
</dbReference>
<evidence type="ECO:0000313" key="1">
    <source>
        <dbReference type="EnsemblMetazoa" id="AARA010417-PA"/>
    </source>
</evidence>
<evidence type="ECO:0000313" key="2">
    <source>
        <dbReference type="Proteomes" id="UP000075840"/>
    </source>
</evidence>
<dbReference type="EnsemblMetazoa" id="AARA010417-RA">
    <property type="protein sequence ID" value="AARA010417-PA"/>
    <property type="gene ID" value="AARA010417"/>
</dbReference>
<dbReference type="VEuPathDB" id="VectorBase:AARA010417"/>
<dbReference type="Proteomes" id="UP000075840">
    <property type="component" value="Unassembled WGS sequence"/>
</dbReference>
<organism evidence="1 2">
    <name type="scientific">Anopheles arabiensis</name>
    <name type="common">Mosquito</name>
    <dbReference type="NCBI Taxonomy" id="7173"/>
    <lineage>
        <taxon>Eukaryota</taxon>
        <taxon>Metazoa</taxon>
        <taxon>Ecdysozoa</taxon>
        <taxon>Arthropoda</taxon>
        <taxon>Hexapoda</taxon>
        <taxon>Insecta</taxon>
        <taxon>Pterygota</taxon>
        <taxon>Neoptera</taxon>
        <taxon>Endopterygota</taxon>
        <taxon>Diptera</taxon>
        <taxon>Nematocera</taxon>
        <taxon>Culicoidea</taxon>
        <taxon>Culicidae</taxon>
        <taxon>Anophelinae</taxon>
        <taxon>Anopheles</taxon>
    </lineage>
</organism>
<protein>
    <submittedName>
        <fullName evidence="1">Uncharacterized protein</fullName>
    </submittedName>
</protein>
<keyword evidence="2" id="KW-1185">Reference proteome</keyword>
<dbReference type="AlphaFoldDB" id="A0A182IA06"/>
<sequence length="202" mass="22149">MTKLEYPENERERALENVDKMLLRIASELPTLLGEVCSASTALKDTKRCNFSSLCAVTSELPPSIATELRIANEVADSKQFFHCTKGIADASDRLTTLMAEAKQTRRKLDQFLAINTAAAEQQQTQLQRSCIYLDQALGLLFALDLELHEIKLAASALYLHGQRAGAAQLRETEGLKGAVARLVAILSSKHFTSTLATIVSQ</sequence>
<proteinExistence type="predicted"/>
<reference evidence="1" key="1">
    <citation type="submission" date="2022-08" db="UniProtKB">
        <authorList>
            <consortium name="EnsemblMetazoa"/>
        </authorList>
    </citation>
    <scope>IDENTIFICATION</scope>
    <source>
        <strain evidence="1">Dongola</strain>
    </source>
</reference>
<accession>A0A182IA06</accession>
<name>A0A182IA06_ANOAR</name>